<protein>
    <recommendedName>
        <fullName evidence="8">NACHT domain-containing protein</fullName>
    </recommendedName>
</protein>
<keyword evidence="3" id="KW-0812">Transmembrane</keyword>
<dbReference type="InterPro" id="IPR027417">
    <property type="entry name" value="P-loop_NTPase"/>
</dbReference>
<organism evidence="6 7">
    <name type="scientific">Echria macrotheca</name>
    <dbReference type="NCBI Taxonomy" id="438768"/>
    <lineage>
        <taxon>Eukaryota</taxon>
        <taxon>Fungi</taxon>
        <taxon>Dikarya</taxon>
        <taxon>Ascomycota</taxon>
        <taxon>Pezizomycotina</taxon>
        <taxon>Sordariomycetes</taxon>
        <taxon>Sordariomycetidae</taxon>
        <taxon>Sordariales</taxon>
        <taxon>Schizotheciaceae</taxon>
        <taxon>Echria</taxon>
    </lineage>
</organism>
<dbReference type="Pfam" id="PF25053">
    <property type="entry name" value="DUF7791"/>
    <property type="match status" value="1"/>
</dbReference>
<feature type="domain" description="DUF7791" evidence="5">
    <location>
        <begin position="578"/>
        <end position="705"/>
    </location>
</feature>
<proteinExistence type="predicted"/>
<feature type="domain" description="Nephrocystin 3-like N-terminal" evidence="4">
    <location>
        <begin position="288"/>
        <end position="455"/>
    </location>
</feature>
<dbReference type="Gene3D" id="3.40.50.300">
    <property type="entry name" value="P-loop containing nucleotide triphosphate hydrolases"/>
    <property type="match status" value="1"/>
</dbReference>
<evidence type="ECO:0000259" key="5">
    <source>
        <dbReference type="Pfam" id="PF25053"/>
    </source>
</evidence>
<evidence type="ECO:0000259" key="4">
    <source>
        <dbReference type="Pfam" id="PF24883"/>
    </source>
</evidence>
<evidence type="ECO:0000313" key="7">
    <source>
        <dbReference type="Proteomes" id="UP001239445"/>
    </source>
</evidence>
<keyword evidence="7" id="KW-1185">Reference proteome</keyword>
<sequence>MDPLSALAVATAATQFLEFGVNVVSGTWERYRGAASATDNHTDIGSVASTIRDLASNIRQPSHAPLSSNPTINYQQQRQLDKIIKKCQDVADELLALLSELKATGRHKLTESLLITVKAIRKEKKVRQLHQKLVSTQSELALCLVSLVYDNHFEMKLSVDRLWKTTTQEASENLERSKRNDTQQSNMVSALDHLLEKSKSLKLHCSDSLAQLTRQLEGQLRKSQAIQETVHDMHDTIIRLSEEAQVRRSQLRVLESLMDSTLKIRESSICSSHARTYEWMLTPRDANIYQNVQFLEWLRDETGVFWVAGKPGSGKSTLMKFVPSDSRTRTALEQWADEKRLIIGRHFFWMAGYDLQRSQDGLLRSLLYTVLSECPNLMPTVVPEQWGASVNKPMNWTRNELLDSLRRICATPVTDAKFCFFIDALDEYSDNHEELVDIIALLCGTPNIKVCLSSREWPIFDHYFGKNRVSGSLPVRQIRLQLYTREDIRQYVTDRVERNQRYQSLLTIQSSGLVPEQKEALVEEVLERAEGVFLWVSLVCDELLRGFGNLDDIGTLRLRLRNLPTDLELFFQRMIERVEPIYQAQCAQILQVLIEARNPIPLRQLDFLADDPNFGTRVRPAALLPCDNETRMVQLRARCADLIQFGRPIGNTFPQYLGPEVTFMHRTVGDFLVTPHIQTFLATKLPRGFSADAYILNSLATLVRQCKVRIRPGRILDDIVHHARKLEMQSGGADELIDGVLGVLLHVVGLWLDDHYAYLNPGLVRETDCQETRQTGHTKLLTFVLQAGLQLCAERLLDTDPGLFKLASSQHALLYHAIKPLLGSMDLGEMDIDRILKTVRTLVSRGASPNQPVPLPPVSDKYDPDLESRQRTPWTALVERFNLAGEVSSSRCFDTVTALIEAGACEHSFQELTLINTAFLSSYQLNQLARSRRVAKQRGFVPWHLRHFGCYMAYAIAPLQARSAAGSRFLSKAGSGVFQSRAVRDSVFVFGFVFLSYCLVAIWLFFPLIG</sequence>
<keyword evidence="3" id="KW-0472">Membrane</keyword>
<comment type="caution">
    <text evidence="6">The sequence shown here is derived from an EMBL/GenBank/DDBJ whole genome shotgun (WGS) entry which is preliminary data.</text>
</comment>
<reference evidence="6" key="1">
    <citation type="submission" date="2023-06" db="EMBL/GenBank/DDBJ databases">
        <title>Genome-scale phylogeny and comparative genomics of the fungal order Sordariales.</title>
        <authorList>
            <consortium name="Lawrence Berkeley National Laboratory"/>
            <person name="Hensen N."/>
            <person name="Bonometti L."/>
            <person name="Westerberg I."/>
            <person name="Brannstrom I.O."/>
            <person name="Guillou S."/>
            <person name="Cros-Aarteil S."/>
            <person name="Calhoun S."/>
            <person name="Haridas S."/>
            <person name="Kuo A."/>
            <person name="Mondo S."/>
            <person name="Pangilinan J."/>
            <person name="Riley R."/>
            <person name="Labutti K."/>
            <person name="Andreopoulos B."/>
            <person name="Lipzen A."/>
            <person name="Chen C."/>
            <person name="Yanf M."/>
            <person name="Daum C."/>
            <person name="Ng V."/>
            <person name="Clum A."/>
            <person name="Steindorff A."/>
            <person name="Ohm R."/>
            <person name="Martin F."/>
            <person name="Silar P."/>
            <person name="Natvig D."/>
            <person name="Lalanne C."/>
            <person name="Gautier V."/>
            <person name="Ament-Velasquez S.L."/>
            <person name="Kruys A."/>
            <person name="Hutchinson M.I."/>
            <person name="Powell A.J."/>
            <person name="Barry K."/>
            <person name="Miller A.N."/>
            <person name="Grigoriev I.V."/>
            <person name="Debuchy R."/>
            <person name="Gladieux P."/>
            <person name="Thoren M.H."/>
            <person name="Johannesson H."/>
        </authorList>
    </citation>
    <scope>NUCLEOTIDE SEQUENCE</scope>
    <source>
        <strain evidence="6">PSN4</strain>
    </source>
</reference>
<evidence type="ECO:0000256" key="1">
    <source>
        <dbReference type="ARBA" id="ARBA00022737"/>
    </source>
</evidence>
<dbReference type="InterPro" id="IPR056693">
    <property type="entry name" value="DUF7791"/>
</dbReference>
<dbReference type="Pfam" id="PF24883">
    <property type="entry name" value="NPHP3_N"/>
    <property type="match status" value="1"/>
</dbReference>
<dbReference type="InterPro" id="IPR056884">
    <property type="entry name" value="NPHP3-like_N"/>
</dbReference>
<keyword evidence="3" id="KW-1133">Transmembrane helix</keyword>
<dbReference type="SUPFAM" id="SSF52540">
    <property type="entry name" value="P-loop containing nucleoside triphosphate hydrolases"/>
    <property type="match status" value="1"/>
</dbReference>
<accession>A0AAJ0BAH9</accession>
<evidence type="ECO:0000313" key="6">
    <source>
        <dbReference type="EMBL" id="KAK1754472.1"/>
    </source>
</evidence>
<feature type="region of interest" description="Disordered" evidence="2">
    <location>
        <begin position="846"/>
        <end position="865"/>
    </location>
</feature>
<dbReference type="EMBL" id="MU839835">
    <property type="protein sequence ID" value="KAK1754472.1"/>
    <property type="molecule type" value="Genomic_DNA"/>
</dbReference>
<gene>
    <name evidence="6" type="ORF">QBC47DRAFT_218483</name>
</gene>
<name>A0AAJ0BAH9_9PEZI</name>
<feature type="transmembrane region" description="Helical" evidence="3">
    <location>
        <begin position="987"/>
        <end position="1009"/>
    </location>
</feature>
<keyword evidence="1" id="KW-0677">Repeat</keyword>
<dbReference type="AlphaFoldDB" id="A0AAJ0BAH9"/>
<dbReference type="PANTHER" id="PTHR10039">
    <property type="entry name" value="AMELOGENIN"/>
    <property type="match status" value="1"/>
</dbReference>
<evidence type="ECO:0008006" key="8">
    <source>
        <dbReference type="Google" id="ProtNLM"/>
    </source>
</evidence>
<evidence type="ECO:0000256" key="3">
    <source>
        <dbReference type="SAM" id="Phobius"/>
    </source>
</evidence>
<dbReference type="Proteomes" id="UP001239445">
    <property type="component" value="Unassembled WGS sequence"/>
</dbReference>
<dbReference type="PANTHER" id="PTHR10039:SF5">
    <property type="entry name" value="NACHT DOMAIN-CONTAINING PROTEIN"/>
    <property type="match status" value="1"/>
</dbReference>
<evidence type="ECO:0000256" key="2">
    <source>
        <dbReference type="SAM" id="MobiDB-lite"/>
    </source>
</evidence>